<name>A0A060H3X7_XYLFS</name>
<gene>
    <name evidence="1" type="ORF">D934_09520</name>
</gene>
<dbReference type="PATRIC" id="fig|155920.8.peg.2224"/>
<dbReference type="KEGG" id="xfs:D934_09520"/>
<reference evidence="1 2" key="1">
    <citation type="submission" date="2013-08" db="EMBL/GenBank/DDBJ databases">
        <authorList>
            <person name="Stouthamer R."/>
            <person name="Nunney L."/>
        </authorList>
    </citation>
    <scope>NUCLEOTIDE SEQUENCE [LARGE SCALE GENOMIC DNA]</scope>
    <source>
        <strain evidence="2">ann-1</strain>
    </source>
</reference>
<evidence type="ECO:0000313" key="1">
    <source>
        <dbReference type="EMBL" id="AIC11459.1"/>
    </source>
</evidence>
<dbReference type="RefSeq" id="WP_155244293.1">
    <property type="nucleotide sequence ID" value="NZ_CP006696.1"/>
</dbReference>
<sequence>MSLGHVLEYNIQVLHQVVGFYSRLLNAAMFLFRIPSLFLNAGISLSS</sequence>
<protein>
    <submittedName>
        <fullName evidence="1">Uncharacterized protein</fullName>
    </submittedName>
</protein>
<accession>A0A060H3X7</accession>
<dbReference type="EMBL" id="CP006696">
    <property type="protein sequence ID" value="AIC11459.1"/>
    <property type="molecule type" value="Genomic_DNA"/>
</dbReference>
<dbReference type="Proteomes" id="UP000027215">
    <property type="component" value="Chromosome"/>
</dbReference>
<organism evidence="1 2">
    <name type="scientific">Xylella fastidiosa subsp. sandyi Ann-1</name>
    <dbReference type="NCBI Taxonomy" id="155920"/>
    <lineage>
        <taxon>Bacteria</taxon>
        <taxon>Pseudomonadati</taxon>
        <taxon>Pseudomonadota</taxon>
        <taxon>Gammaproteobacteria</taxon>
        <taxon>Lysobacterales</taxon>
        <taxon>Lysobacteraceae</taxon>
        <taxon>Xylella</taxon>
    </lineage>
</organism>
<evidence type="ECO:0000313" key="2">
    <source>
        <dbReference type="Proteomes" id="UP000027215"/>
    </source>
</evidence>
<dbReference type="AlphaFoldDB" id="A0A060H3X7"/>
<proteinExistence type="predicted"/>
<dbReference type="HOGENOM" id="CLU_3174974_0_0_6"/>